<protein>
    <submittedName>
        <fullName evidence="2">Uncharacterized protein</fullName>
    </submittedName>
</protein>
<organism evidence="2 3">
    <name type="scientific">Anas platyrhynchos</name>
    <name type="common">Mallard</name>
    <name type="synonym">Anas boschas</name>
    <dbReference type="NCBI Taxonomy" id="8839"/>
    <lineage>
        <taxon>Eukaryota</taxon>
        <taxon>Metazoa</taxon>
        <taxon>Chordata</taxon>
        <taxon>Craniata</taxon>
        <taxon>Vertebrata</taxon>
        <taxon>Euteleostomi</taxon>
        <taxon>Archelosauria</taxon>
        <taxon>Archosauria</taxon>
        <taxon>Dinosauria</taxon>
        <taxon>Saurischia</taxon>
        <taxon>Theropoda</taxon>
        <taxon>Coelurosauria</taxon>
        <taxon>Aves</taxon>
        <taxon>Neognathae</taxon>
        <taxon>Galloanserae</taxon>
        <taxon>Anseriformes</taxon>
        <taxon>Anatidae</taxon>
        <taxon>Anatinae</taxon>
        <taxon>Anas</taxon>
    </lineage>
</organism>
<reference evidence="3" key="1">
    <citation type="journal article" date="2013" name="Nat. Genet.">
        <title>The duck genome and transcriptome provide insight into an avian influenza virus reservoir species.</title>
        <authorList>
            <person name="Huang Y."/>
            <person name="Li Y."/>
            <person name="Burt D.W."/>
            <person name="Chen H."/>
            <person name="Zhang Y."/>
            <person name="Qian W."/>
            <person name="Kim H."/>
            <person name="Gan S."/>
            <person name="Zhao Y."/>
            <person name="Li J."/>
            <person name="Yi K."/>
            <person name="Feng H."/>
            <person name="Zhu P."/>
            <person name="Li B."/>
            <person name="Liu Q."/>
            <person name="Fairley S."/>
            <person name="Magor K.E."/>
            <person name="Du Z."/>
            <person name="Hu X."/>
            <person name="Goodman L."/>
            <person name="Tafer H."/>
            <person name="Vignal A."/>
            <person name="Lee T."/>
            <person name="Kim K.W."/>
            <person name="Sheng Z."/>
            <person name="An Y."/>
            <person name="Searle S."/>
            <person name="Herrero J."/>
            <person name="Groenen M.A."/>
            <person name="Crooijmans R.P."/>
            <person name="Faraut T."/>
            <person name="Cai Q."/>
            <person name="Webster R.G."/>
            <person name="Aldridge J.R."/>
            <person name="Warren W.C."/>
            <person name="Bartschat S."/>
            <person name="Kehr S."/>
            <person name="Marz M."/>
            <person name="Stadler P.F."/>
            <person name="Smith J."/>
            <person name="Kraus R.H."/>
            <person name="Zhao Y."/>
            <person name="Ren L."/>
            <person name="Fei J."/>
            <person name="Morisson M."/>
            <person name="Kaiser P."/>
            <person name="Griffin D.K."/>
            <person name="Rao M."/>
            <person name="Pitel F."/>
            <person name="Wang J."/>
            <person name="Li N."/>
        </authorList>
    </citation>
    <scope>NUCLEOTIDE SEQUENCE [LARGE SCALE GENOMIC DNA]</scope>
</reference>
<feature type="region of interest" description="Disordered" evidence="1">
    <location>
        <begin position="725"/>
        <end position="745"/>
    </location>
</feature>
<name>R0LQ19_ANAPL</name>
<proteinExistence type="predicted"/>
<dbReference type="AlphaFoldDB" id="R0LQ19"/>
<evidence type="ECO:0000256" key="1">
    <source>
        <dbReference type="SAM" id="MobiDB-lite"/>
    </source>
</evidence>
<feature type="region of interest" description="Disordered" evidence="1">
    <location>
        <begin position="1"/>
        <end position="24"/>
    </location>
</feature>
<accession>R0LQ19</accession>
<gene>
    <name evidence="2" type="ORF">Anapl_03794</name>
</gene>
<evidence type="ECO:0000313" key="3">
    <source>
        <dbReference type="Proteomes" id="UP000296049"/>
    </source>
</evidence>
<dbReference type="EMBL" id="KB742490">
    <property type="protein sequence ID" value="EOB07809.1"/>
    <property type="molecule type" value="Genomic_DNA"/>
</dbReference>
<keyword evidence="3" id="KW-1185">Reference proteome</keyword>
<dbReference type="Proteomes" id="UP000296049">
    <property type="component" value="Unassembled WGS sequence"/>
</dbReference>
<evidence type="ECO:0000313" key="2">
    <source>
        <dbReference type="EMBL" id="EOB07809.1"/>
    </source>
</evidence>
<sequence>MAAEISWEAPAASAEVRPPNVQQSRLRPKVSELLAQGFRSSPTTNRLYQGMTVDILMLKWQARGTSLCPFNSLAQQQEPQDSGGARADERGCLHPPCFGTGLCGVAQGRAPLGHSEAFGHCNKKKDVTDRDVPKQLLHLLCVVGPGEQLVVPQQLLLLATSMPHWCCWLRRRTSSQGFAGVCREARTAVMPPPWLREAAAGFRSGQKTAGFVCLTEVSIHLRMPTTTSWLASAKQAEEQEAKRVHKTETRLESTTQKQAGRCLGPTHFFRAAFQAAAPLVFSRSTSSSSQQHQQTAPLKLCCWYTLIPHAAAARTSALLGHSWKLTHQLRDRGHANGQQQGCREEPLKWLTLHLQAERLVAVLIHSKIPELLMAAGLGQLLNWPSLQQQELDTEVPYARLQTPAKALRHSAATGEPATTLAVSRALKKLAGLALPLLRCEHVFRLPAGFKGSSSSLVITASCRESEVLLPQAPRQRAQNTTLKQQLQEARGWQQPSSTPALGGGHCDHSSGWFLWESSAPQQHPPPSQLYPTAFFMKRNYSYHYTRYIQVNRKRQKSCYQVPWEGRRMAIGSFGSYVNGARCVKVVKLRSLAKDDTTLLNLLALHSHEFFTVTIQPDICLSLSKPLGSCDREEVTGQNSRRNVESPKRPSQNLCHCGVISRQALPVVDSSSNIWIGTQYHAETKINYIATWKATIALCCPPCQRALKGDTGSHLISPCQGRNARKTQLPASAPDEPTQESGLQISEGHRGCRVGELDTHPRKNGLYHFDCSCTARFNPELETLSMENLACAEVLKCSILSEVPSGNC</sequence>